<name>A0ABV6R2R2_9CAUL</name>
<gene>
    <name evidence="1" type="ORF">ACFFGE_06290</name>
</gene>
<dbReference type="EMBL" id="JBHLSW010000004">
    <property type="protein sequence ID" value="MFC0633484.1"/>
    <property type="molecule type" value="Genomic_DNA"/>
</dbReference>
<comment type="caution">
    <text evidence="1">The sequence shown here is derived from an EMBL/GenBank/DDBJ whole genome shotgun (WGS) entry which is preliminary data.</text>
</comment>
<keyword evidence="2" id="KW-1185">Reference proteome</keyword>
<protein>
    <submittedName>
        <fullName evidence="1">Uncharacterized protein</fullName>
    </submittedName>
</protein>
<organism evidence="1 2">
    <name type="scientific">Brevundimonas balnearis</name>
    <dbReference type="NCBI Taxonomy" id="1572858"/>
    <lineage>
        <taxon>Bacteria</taxon>
        <taxon>Pseudomonadati</taxon>
        <taxon>Pseudomonadota</taxon>
        <taxon>Alphaproteobacteria</taxon>
        <taxon>Caulobacterales</taxon>
        <taxon>Caulobacteraceae</taxon>
        <taxon>Brevundimonas</taxon>
    </lineage>
</organism>
<accession>A0ABV6R2R2</accession>
<dbReference type="Proteomes" id="UP001589906">
    <property type="component" value="Unassembled WGS sequence"/>
</dbReference>
<evidence type="ECO:0000313" key="1">
    <source>
        <dbReference type="EMBL" id="MFC0633484.1"/>
    </source>
</evidence>
<dbReference type="RefSeq" id="WP_376835399.1">
    <property type="nucleotide sequence ID" value="NZ_JBHLSW010000004.1"/>
</dbReference>
<reference evidence="1 2" key="1">
    <citation type="submission" date="2024-09" db="EMBL/GenBank/DDBJ databases">
        <authorList>
            <person name="Sun Q."/>
            <person name="Mori K."/>
        </authorList>
    </citation>
    <scope>NUCLEOTIDE SEQUENCE [LARGE SCALE GENOMIC DNA]</scope>
    <source>
        <strain evidence="1 2">NCAIM B.02621</strain>
    </source>
</reference>
<evidence type="ECO:0000313" key="2">
    <source>
        <dbReference type="Proteomes" id="UP001589906"/>
    </source>
</evidence>
<sequence>MTNGVEEEAAAFVRTDRFPGLDRFRTFGAEGPLYEVLDASTDRLTIRVVESGETLGYSAAAAAADPRA</sequence>
<proteinExistence type="predicted"/>